<accession>A0A3Q3X2W9</accession>
<feature type="region of interest" description="Disordered" evidence="15">
    <location>
        <begin position="349"/>
        <end position="419"/>
    </location>
</feature>
<dbReference type="PROSITE" id="PS50020">
    <property type="entry name" value="WW_DOMAIN_2"/>
    <property type="match status" value="1"/>
</dbReference>
<dbReference type="GO" id="GO:0005730">
    <property type="term" value="C:nucleolus"/>
    <property type="evidence" value="ECO:0007669"/>
    <property type="project" value="UniProtKB-SubCell"/>
</dbReference>
<reference evidence="18" key="1">
    <citation type="submission" date="2025-08" db="UniProtKB">
        <authorList>
            <consortium name="Ensembl"/>
        </authorList>
    </citation>
    <scope>IDENTIFICATION</scope>
</reference>
<evidence type="ECO:0000256" key="2">
    <source>
        <dbReference type="ARBA" id="ARBA00004604"/>
    </source>
</evidence>
<comment type="cofactor">
    <cofactor evidence="1">
        <name>heme</name>
        <dbReference type="ChEBI" id="CHEBI:30413"/>
    </cofactor>
</comment>
<feature type="region of interest" description="Disordered" evidence="15">
    <location>
        <begin position="250"/>
        <end position="272"/>
    </location>
</feature>
<dbReference type="SMART" id="SM00456">
    <property type="entry name" value="WW"/>
    <property type="match status" value="1"/>
</dbReference>
<evidence type="ECO:0000256" key="11">
    <source>
        <dbReference type="ARBA" id="ARBA00023242"/>
    </source>
</evidence>
<dbReference type="SUPFAM" id="SSF54768">
    <property type="entry name" value="dsRNA-binding domain-like"/>
    <property type="match status" value="2"/>
</dbReference>
<evidence type="ECO:0000313" key="19">
    <source>
        <dbReference type="Proteomes" id="UP000261620"/>
    </source>
</evidence>
<dbReference type="GO" id="GO:0005654">
    <property type="term" value="C:nucleoplasm"/>
    <property type="evidence" value="ECO:0007669"/>
    <property type="project" value="UniProtKB-ARBA"/>
</dbReference>
<evidence type="ECO:0000256" key="8">
    <source>
        <dbReference type="ARBA" id="ARBA00022843"/>
    </source>
</evidence>
<evidence type="ECO:0000256" key="7">
    <source>
        <dbReference type="ARBA" id="ARBA00022737"/>
    </source>
</evidence>
<keyword evidence="7" id="KW-0677">Repeat</keyword>
<dbReference type="GO" id="GO:0042802">
    <property type="term" value="F:identical protein binding"/>
    <property type="evidence" value="ECO:0007669"/>
    <property type="project" value="InterPro"/>
</dbReference>
<dbReference type="SMART" id="SM00358">
    <property type="entry name" value="DSRM"/>
    <property type="match status" value="2"/>
</dbReference>
<keyword evidence="4" id="KW-0597">Phosphoprotein</keyword>
<evidence type="ECO:0000259" key="16">
    <source>
        <dbReference type="PROSITE" id="PS50020"/>
    </source>
</evidence>
<evidence type="ECO:0000256" key="14">
    <source>
        <dbReference type="PROSITE-ProRule" id="PRU00266"/>
    </source>
</evidence>
<comment type="subunit">
    <text evidence="12">Monomer; in absence of heme. Homodimer; the association with heme promotes its dimerization. Component of the microprocessor complex, or pri-miRNA processing protein complex, which is composed of DROSHA and DGCR8. The microprocessor complex is a heterotrimer; each of the two DROSHA RNase III domains binds one DGCR8 (via C-terminal region). Interacts with ILF3, NCL and DROSHA. Interacts with CPSF3 and ISY1; this interaction is in an RNA dependent manner. Interacts with PUS10; interaction promotes pri-miRNAs processing.</text>
</comment>
<proteinExistence type="predicted"/>
<feature type="domain" description="DRBM" evidence="17">
    <location>
        <begin position="517"/>
        <end position="584"/>
    </location>
</feature>
<keyword evidence="6" id="KW-0479">Metal-binding</keyword>
<feature type="region of interest" description="Disordered" evidence="15">
    <location>
        <begin position="1"/>
        <end position="63"/>
    </location>
</feature>
<dbReference type="CDD" id="cd19867">
    <property type="entry name" value="DSRM_DGCR8_rpt1"/>
    <property type="match status" value="1"/>
</dbReference>
<dbReference type="PANTHER" id="PTHR13482">
    <property type="entry name" value="MICRORNA PROCESSOR COMPLEX SUBUNIT DGCR8"/>
    <property type="match status" value="1"/>
</dbReference>
<keyword evidence="10" id="KW-0408">Iron</keyword>
<dbReference type="InterPro" id="IPR040375">
    <property type="entry name" value="DGCR8"/>
</dbReference>
<evidence type="ECO:0000256" key="3">
    <source>
        <dbReference type="ARBA" id="ARBA00022499"/>
    </source>
</evidence>
<dbReference type="GO" id="GO:0020037">
    <property type="term" value="F:heme binding"/>
    <property type="evidence" value="ECO:0007669"/>
    <property type="project" value="InterPro"/>
</dbReference>
<dbReference type="GO" id="GO:0070877">
    <property type="term" value="C:microprocessor complex"/>
    <property type="evidence" value="ECO:0007669"/>
    <property type="project" value="InterPro"/>
</dbReference>
<dbReference type="FunFam" id="2.20.70.10:FF:000018">
    <property type="entry name" value="DGCR8 microprocessor complex subunit"/>
    <property type="match status" value="1"/>
</dbReference>
<dbReference type="STRING" id="94237.ENSMMOP00000019539"/>
<keyword evidence="3" id="KW-1017">Isopeptide bond</keyword>
<feature type="compositionally biased region" description="Basic and acidic residues" evidence="15">
    <location>
        <begin position="250"/>
        <end position="265"/>
    </location>
</feature>
<dbReference type="SUPFAM" id="SSF51045">
    <property type="entry name" value="WW domain"/>
    <property type="match status" value="1"/>
</dbReference>
<dbReference type="PANTHER" id="PTHR13482:SF3">
    <property type="entry name" value="MICROPROCESSOR COMPLEX SUBUNIT DGCR8"/>
    <property type="match status" value="1"/>
</dbReference>
<dbReference type="InterPro" id="IPR014720">
    <property type="entry name" value="dsRBD_dom"/>
</dbReference>
<evidence type="ECO:0000256" key="5">
    <source>
        <dbReference type="ARBA" id="ARBA00022617"/>
    </source>
</evidence>
<keyword evidence="11" id="KW-0539">Nucleus</keyword>
<evidence type="ECO:0000256" key="15">
    <source>
        <dbReference type="SAM" id="MobiDB-lite"/>
    </source>
</evidence>
<evidence type="ECO:0000259" key="17">
    <source>
        <dbReference type="PROSITE" id="PS50137"/>
    </source>
</evidence>
<name>A0A3Q3X2W9_MOLML</name>
<dbReference type="GO" id="GO:0046872">
    <property type="term" value="F:metal ion binding"/>
    <property type="evidence" value="ECO:0007669"/>
    <property type="project" value="UniProtKB-KW"/>
</dbReference>
<dbReference type="GO" id="GO:0070878">
    <property type="term" value="F:primary miRNA binding"/>
    <property type="evidence" value="ECO:0007669"/>
    <property type="project" value="TreeGrafter"/>
</dbReference>
<dbReference type="Pfam" id="PF00035">
    <property type="entry name" value="dsrm"/>
    <property type="match status" value="2"/>
</dbReference>
<dbReference type="OMA" id="PKKEWIM"/>
<evidence type="ECO:0000256" key="12">
    <source>
        <dbReference type="ARBA" id="ARBA00064825"/>
    </source>
</evidence>
<evidence type="ECO:0000256" key="6">
    <source>
        <dbReference type="ARBA" id="ARBA00022723"/>
    </source>
</evidence>
<evidence type="ECO:0000256" key="10">
    <source>
        <dbReference type="ARBA" id="ARBA00023004"/>
    </source>
</evidence>
<dbReference type="CDD" id="cd00201">
    <property type="entry name" value="WW"/>
    <property type="match status" value="1"/>
</dbReference>
<sequence length="779" mass="87185">MEIDDLPPLPLEPPDDFGQDEGRAPPPPPLQTSSDAEVMDVSSGGDGYTYTPGDGEALPQHPLSLGSVTFCSHLSDEANPNPQCPRTARHAPPVTKFLPDLKLLRDVKISVSFTESSNSKDRKVLYTGERHEEGQDEAVDSLNGELHAWTEQEVAEGSSSREGNAAGRSSEEADVDLENKVEFAVLDELEDFYDNFLDHEDGEQGGFKSEVIAQQEQADDEAVAYSYEEEFDNDVDALLEEGMPVPKKMRPAEDKYGGDSDHQSDAEEGVQPMMTKIKTVLKSRGRPPTEPLPDGWIMTFHNSGIPVYLHRETRVVTWSRPYFLGTGSIRKHDPPTSSIPCLHYKKMKEQEERERNGEMTLNAVESPVKSGEEANGDDRAGKLGATTGDDAAPFSLTDDGPDEGGGANNSLQAKESQPCDTAQGALGQVKAKVEVCKDESIELEEFRSYLEKCFDFEQVTVKKFRTWAERRQFNRDMKRKQAESERPILPANQKLITLSVQDAPTKKEFVINPNGKSEVCILHEYMQRVLKVRPVYNFFECENPSEPFGASVIIDGVTYGTGTASSKKLAKNKAARATLEILIPDFVKQTSEEKPVEGDELEYFNHISIEDSRVYELTNKAGLLSPYQILHECLKRNHGMGDTSIKFEVIPGKNQKSEYVMTCGKHTVRGWCKNKRVGKQLASQKILQMLHPHVKNWGSLLRMYGRESNKMVKKENSDKSVIELQQYAKKNKPNLHILNKLQEEMRKLATQREETRKKPKMTIMESAQPGSEPLCTVDV</sequence>
<evidence type="ECO:0000256" key="1">
    <source>
        <dbReference type="ARBA" id="ARBA00001971"/>
    </source>
</evidence>
<dbReference type="InterPro" id="IPR036020">
    <property type="entry name" value="WW_dom_sf"/>
</dbReference>
<feature type="domain" description="WW" evidence="16">
    <location>
        <begin position="290"/>
        <end position="323"/>
    </location>
</feature>
<dbReference type="Gene3D" id="2.20.70.10">
    <property type="match status" value="1"/>
</dbReference>
<dbReference type="Ensembl" id="ENSMMOT00000019868.1">
    <property type="protein sequence ID" value="ENSMMOP00000019539.1"/>
    <property type="gene ID" value="ENSMMOG00000014823.1"/>
</dbReference>
<evidence type="ECO:0000256" key="13">
    <source>
        <dbReference type="ARBA" id="ARBA00071956"/>
    </source>
</evidence>
<feature type="compositionally biased region" description="Basic and acidic residues" evidence="15">
    <location>
        <begin position="370"/>
        <end position="381"/>
    </location>
</feature>
<dbReference type="AlphaFoldDB" id="A0A3Q3X2W9"/>
<protein>
    <recommendedName>
        <fullName evidence="13">Microprocessor complex subunit DGCR8</fullName>
    </recommendedName>
</protein>
<dbReference type="PROSITE" id="PS50137">
    <property type="entry name" value="DS_RBD"/>
    <property type="match status" value="1"/>
</dbReference>
<dbReference type="Proteomes" id="UP000261620">
    <property type="component" value="Unplaced"/>
</dbReference>
<dbReference type="Gene3D" id="3.30.160.590">
    <property type="match status" value="1"/>
</dbReference>
<feature type="region of interest" description="Disordered" evidence="15">
    <location>
        <begin position="152"/>
        <end position="174"/>
    </location>
</feature>
<keyword evidence="8" id="KW-0832">Ubl conjugation</keyword>
<reference evidence="18" key="2">
    <citation type="submission" date="2025-09" db="UniProtKB">
        <authorList>
            <consortium name="Ensembl"/>
        </authorList>
    </citation>
    <scope>IDENTIFICATION</scope>
</reference>
<dbReference type="FunFam" id="3.30.160.20:FF:000023">
    <property type="entry name" value="DGCR8, microprocessor complex subunit"/>
    <property type="match status" value="1"/>
</dbReference>
<dbReference type="InterPro" id="IPR001202">
    <property type="entry name" value="WW_dom"/>
</dbReference>
<dbReference type="FunFam" id="3.30.160.20:FF:000021">
    <property type="entry name" value="Microprocessor complex subunit DGCR8"/>
    <property type="match status" value="1"/>
</dbReference>
<evidence type="ECO:0000256" key="4">
    <source>
        <dbReference type="ARBA" id="ARBA00022553"/>
    </source>
</evidence>
<comment type="subcellular location">
    <subcellularLocation>
        <location evidence="2">Nucleus</location>
        <location evidence="2">Nucleolus</location>
    </subcellularLocation>
</comment>
<keyword evidence="9 14" id="KW-0694">RNA-binding</keyword>
<dbReference type="CDD" id="cd19868">
    <property type="entry name" value="DSRM_DGCR8_rpt2"/>
    <property type="match status" value="1"/>
</dbReference>
<dbReference type="FunFam" id="3.30.160.590:FF:000001">
    <property type="entry name" value="microprocessor complex subunit DGCR8"/>
    <property type="match status" value="1"/>
</dbReference>
<evidence type="ECO:0000256" key="9">
    <source>
        <dbReference type="ARBA" id="ARBA00022884"/>
    </source>
</evidence>
<organism evidence="18 19">
    <name type="scientific">Mola mola</name>
    <name type="common">Ocean sunfish</name>
    <name type="synonym">Tetraodon mola</name>
    <dbReference type="NCBI Taxonomy" id="94237"/>
    <lineage>
        <taxon>Eukaryota</taxon>
        <taxon>Metazoa</taxon>
        <taxon>Chordata</taxon>
        <taxon>Craniata</taxon>
        <taxon>Vertebrata</taxon>
        <taxon>Euteleostomi</taxon>
        <taxon>Actinopterygii</taxon>
        <taxon>Neopterygii</taxon>
        <taxon>Teleostei</taxon>
        <taxon>Neoteleostei</taxon>
        <taxon>Acanthomorphata</taxon>
        <taxon>Eupercaria</taxon>
        <taxon>Tetraodontiformes</taxon>
        <taxon>Molidae</taxon>
        <taxon>Mola</taxon>
    </lineage>
</organism>
<dbReference type="Gene3D" id="3.30.160.20">
    <property type="match status" value="2"/>
</dbReference>
<feature type="compositionally biased region" description="Polar residues" evidence="15">
    <location>
        <begin position="408"/>
        <end position="419"/>
    </location>
</feature>
<dbReference type="GO" id="GO:0031053">
    <property type="term" value="P:primary miRNA processing"/>
    <property type="evidence" value="ECO:0007669"/>
    <property type="project" value="InterPro"/>
</dbReference>
<evidence type="ECO:0000313" key="18">
    <source>
        <dbReference type="Ensembl" id="ENSMMOP00000019539.1"/>
    </source>
</evidence>
<dbReference type="GO" id="GO:0003725">
    <property type="term" value="F:double-stranded RNA binding"/>
    <property type="evidence" value="ECO:0007669"/>
    <property type="project" value="TreeGrafter"/>
</dbReference>
<keyword evidence="5" id="KW-0349">Heme</keyword>
<keyword evidence="19" id="KW-1185">Reference proteome</keyword>
<feature type="region of interest" description="Disordered" evidence="15">
    <location>
        <begin position="73"/>
        <end position="92"/>
    </location>
</feature>